<dbReference type="InterPro" id="IPR032053">
    <property type="entry name" value="Ribosomal_mS34"/>
</dbReference>
<evidence type="ECO:0000313" key="1">
    <source>
        <dbReference type="EMBL" id="KAF9452169.1"/>
    </source>
</evidence>
<dbReference type="OrthoDB" id="16434at2759"/>
<dbReference type="GO" id="GO:0003735">
    <property type="term" value="F:structural constituent of ribosome"/>
    <property type="evidence" value="ECO:0007669"/>
    <property type="project" value="InterPro"/>
</dbReference>
<dbReference type="AlphaFoldDB" id="A0A9P6C8E4"/>
<dbReference type="EMBL" id="MU151074">
    <property type="protein sequence ID" value="KAF9452169.1"/>
    <property type="molecule type" value="Genomic_DNA"/>
</dbReference>
<reference evidence="1" key="1">
    <citation type="submission" date="2020-11" db="EMBL/GenBank/DDBJ databases">
        <authorList>
            <consortium name="DOE Joint Genome Institute"/>
            <person name="Ahrendt S."/>
            <person name="Riley R."/>
            <person name="Andreopoulos W."/>
            <person name="Labutti K."/>
            <person name="Pangilinan J."/>
            <person name="Ruiz-Duenas F.J."/>
            <person name="Barrasa J.M."/>
            <person name="Sanchez-Garcia M."/>
            <person name="Camarero S."/>
            <person name="Miyauchi S."/>
            <person name="Serrano A."/>
            <person name="Linde D."/>
            <person name="Babiker R."/>
            <person name="Drula E."/>
            <person name="Ayuso-Fernandez I."/>
            <person name="Pacheco R."/>
            <person name="Padilla G."/>
            <person name="Ferreira P."/>
            <person name="Barriuso J."/>
            <person name="Kellner H."/>
            <person name="Castanera R."/>
            <person name="Alfaro M."/>
            <person name="Ramirez L."/>
            <person name="Pisabarro A.G."/>
            <person name="Kuo A."/>
            <person name="Tritt A."/>
            <person name="Lipzen A."/>
            <person name="He G."/>
            <person name="Yan M."/>
            <person name="Ng V."/>
            <person name="Cullen D."/>
            <person name="Martin F."/>
            <person name="Rosso M.-N."/>
            <person name="Henrissat B."/>
            <person name="Hibbett D."/>
            <person name="Martinez A.T."/>
            <person name="Grigoriev I.V."/>
        </authorList>
    </citation>
    <scope>NUCLEOTIDE SEQUENCE</scope>
    <source>
        <strain evidence="1">MF-IS2</strain>
    </source>
</reference>
<accession>A0A9P6C8E4</accession>
<organism evidence="1 2">
    <name type="scientific">Macrolepiota fuliginosa MF-IS2</name>
    <dbReference type="NCBI Taxonomy" id="1400762"/>
    <lineage>
        <taxon>Eukaryota</taxon>
        <taxon>Fungi</taxon>
        <taxon>Dikarya</taxon>
        <taxon>Basidiomycota</taxon>
        <taxon>Agaricomycotina</taxon>
        <taxon>Agaricomycetes</taxon>
        <taxon>Agaricomycetidae</taxon>
        <taxon>Agaricales</taxon>
        <taxon>Agaricineae</taxon>
        <taxon>Agaricaceae</taxon>
        <taxon>Macrolepiota</taxon>
    </lineage>
</organism>
<keyword evidence="2" id="KW-1185">Reference proteome</keyword>
<proteinExistence type="predicted"/>
<dbReference type="GO" id="GO:0005739">
    <property type="term" value="C:mitochondrion"/>
    <property type="evidence" value="ECO:0007669"/>
    <property type="project" value="InterPro"/>
</dbReference>
<protein>
    <submittedName>
        <fullName evidence="1">Uncharacterized protein</fullName>
    </submittedName>
</protein>
<dbReference type="Pfam" id="PF16053">
    <property type="entry name" value="MRP-S34"/>
    <property type="match status" value="1"/>
</dbReference>
<gene>
    <name evidence="1" type="ORF">P691DRAFT_722475</name>
</gene>
<dbReference type="Proteomes" id="UP000807342">
    <property type="component" value="Unassembled WGS sequence"/>
</dbReference>
<name>A0A9P6C8E4_9AGAR</name>
<comment type="caution">
    <text evidence="1">The sequence shown here is derived from an EMBL/GenBank/DDBJ whole genome shotgun (WGS) entry which is preliminary data.</text>
</comment>
<sequence length="127" mass="14372">MHVTLIRPSQEVAKSLLKLLPKDLPPALRPKNSGNLYEVLSRTPNVEGLEVHQTRWSDKRVSNSYWKITDARFKCEGKHGKAWGILYWRGKKMSPQPELIRGGLKYVWKEGRSSAVLAAPQPKPTAA</sequence>
<evidence type="ECO:0000313" key="2">
    <source>
        <dbReference type="Proteomes" id="UP000807342"/>
    </source>
</evidence>